<accession>A0A4S4A585</accession>
<comment type="caution">
    <text evidence="2">The sequence shown here is derived from an EMBL/GenBank/DDBJ whole genome shotgun (WGS) entry which is preliminary data.</text>
</comment>
<keyword evidence="1" id="KW-0812">Transmembrane</keyword>
<proteinExistence type="predicted"/>
<evidence type="ECO:0000313" key="3">
    <source>
        <dbReference type="Proteomes" id="UP000310754"/>
    </source>
</evidence>
<name>A0A4S4A585_9HYPH</name>
<reference evidence="2 3" key="1">
    <citation type="submission" date="2019-04" db="EMBL/GenBank/DDBJ databases">
        <title>Rhizobium terrae sp. nov., isolated from a paddy soil.</title>
        <authorList>
            <person name="Lin S.-Y."/>
            <person name="Hameed A."/>
            <person name="Huang H.-I."/>
            <person name="Young C.-C."/>
        </authorList>
    </citation>
    <scope>NUCLEOTIDE SEQUENCE [LARGE SCALE GENOMIC DNA]</scope>
    <source>
        <strain evidence="2 3">CC-HIH110</strain>
    </source>
</reference>
<organism evidence="2 3">
    <name type="scientific">Allorhizobium terrae</name>
    <dbReference type="NCBI Taxonomy" id="1848972"/>
    <lineage>
        <taxon>Bacteria</taxon>
        <taxon>Pseudomonadati</taxon>
        <taxon>Pseudomonadota</taxon>
        <taxon>Alphaproteobacteria</taxon>
        <taxon>Hyphomicrobiales</taxon>
        <taxon>Rhizobiaceae</taxon>
        <taxon>Rhizobium/Agrobacterium group</taxon>
        <taxon>Allorhizobium</taxon>
    </lineage>
</organism>
<dbReference type="Proteomes" id="UP000310754">
    <property type="component" value="Unassembled WGS sequence"/>
</dbReference>
<gene>
    <name evidence="2" type="ORF">E6C51_00730</name>
</gene>
<feature type="transmembrane region" description="Helical" evidence="1">
    <location>
        <begin position="68"/>
        <end position="87"/>
    </location>
</feature>
<evidence type="ECO:0000256" key="1">
    <source>
        <dbReference type="SAM" id="Phobius"/>
    </source>
</evidence>
<keyword evidence="1" id="KW-0472">Membrane</keyword>
<sequence>MKNIGPLKTRSIGWGRIGLGYIAAVFFGMMGTWASLEIADAITYGRPPLFALYPGRILRIAKLSVQTLPAAMLIAAPFTLLATACLIKLRLRRWWHFSLAGAASPLAGILCVQLLTLGRFFHHDVTPLAFGLMPTGILAAWIYWLIGFYRQEAILK</sequence>
<feature type="transmembrane region" description="Helical" evidence="1">
    <location>
        <begin position="12"/>
        <end position="36"/>
    </location>
</feature>
<keyword evidence="3" id="KW-1185">Reference proteome</keyword>
<protein>
    <submittedName>
        <fullName evidence="2">Uncharacterized protein</fullName>
    </submittedName>
</protein>
<dbReference type="EMBL" id="SSOA01000001">
    <property type="protein sequence ID" value="THF53681.1"/>
    <property type="molecule type" value="Genomic_DNA"/>
</dbReference>
<evidence type="ECO:0000313" key="2">
    <source>
        <dbReference type="EMBL" id="THF53681.1"/>
    </source>
</evidence>
<dbReference type="RefSeq" id="WP_190234696.1">
    <property type="nucleotide sequence ID" value="NZ_SSOA01000001.1"/>
</dbReference>
<feature type="transmembrane region" description="Helical" evidence="1">
    <location>
        <begin position="128"/>
        <end position="149"/>
    </location>
</feature>
<keyword evidence="1" id="KW-1133">Transmembrane helix</keyword>
<dbReference type="AlphaFoldDB" id="A0A4S4A585"/>
<feature type="transmembrane region" description="Helical" evidence="1">
    <location>
        <begin position="94"/>
        <end position="116"/>
    </location>
</feature>